<gene>
    <name evidence="8" type="ORF">DLAC_07229</name>
</gene>
<dbReference type="EMBL" id="LODT01000033">
    <property type="protein sequence ID" value="KYQ91888.1"/>
    <property type="molecule type" value="Genomic_DNA"/>
</dbReference>
<dbReference type="InterPro" id="IPR050652">
    <property type="entry name" value="AN1_A20_ZnFinger"/>
</dbReference>
<dbReference type="OMA" id="YCAMHRY"/>
<feature type="domain" description="AN1-type" evidence="7">
    <location>
        <begin position="76"/>
        <end position="122"/>
    </location>
</feature>
<evidence type="ECO:0000259" key="6">
    <source>
        <dbReference type="PROSITE" id="PS51036"/>
    </source>
</evidence>
<keyword evidence="2 4" id="KW-0863">Zinc-finger</keyword>
<keyword evidence="1" id="KW-0479">Metal-binding</keyword>
<dbReference type="PROSITE" id="PS51036">
    <property type="entry name" value="ZF_A20"/>
    <property type="match status" value="1"/>
</dbReference>
<dbReference type="PANTHER" id="PTHR10634">
    <property type="entry name" value="AN1-TYPE ZINC FINGER PROTEIN"/>
    <property type="match status" value="1"/>
</dbReference>
<dbReference type="Gene3D" id="1.20.5.4770">
    <property type="match status" value="1"/>
</dbReference>
<evidence type="ECO:0000259" key="7">
    <source>
        <dbReference type="PROSITE" id="PS51039"/>
    </source>
</evidence>
<protein>
    <submittedName>
        <fullName evidence="8">Uncharacterized protein</fullName>
    </submittedName>
</protein>
<evidence type="ECO:0000256" key="1">
    <source>
        <dbReference type="ARBA" id="ARBA00022723"/>
    </source>
</evidence>
<dbReference type="FunFam" id="4.10.1110.10:FF:000001">
    <property type="entry name" value="Zinc finger AN1-type containing 6"/>
    <property type="match status" value="1"/>
</dbReference>
<dbReference type="STRING" id="361077.A0A151ZD56"/>
<dbReference type="FunCoup" id="A0A151ZD56">
    <property type="interactions" value="136"/>
</dbReference>
<dbReference type="OrthoDB" id="428577at2759"/>
<dbReference type="InterPro" id="IPR000058">
    <property type="entry name" value="Znf_AN1"/>
</dbReference>
<evidence type="ECO:0000256" key="2">
    <source>
        <dbReference type="ARBA" id="ARBA00022771"/>
    </source>
</evidence>
<dbReference type="Pfam" id="PF01754">
    <property type="entry name" value="zf-A20"/>
    <property type="match status" value="1"/>
</dbReference>
<dbReference type="InterPro" id="IPR035896">
    <property type="entry name" value="AN1-like_Znf"/>
</dbReference>
<reference evidence="8 9" key="1">
    <citation type="submission" date="2015-12" db="EMBL/GenBank/DDBJ databases">
        <title>Dictyostelia acquired genes for synthesis and detection of signals that induce cell-type specialization by lateral gene transfer from prokaryotes.</title>
        <authorList>
            <person name="Gloeckner G."/>
            <person name="Schaap P."/>
        </authorList>
    </citation>
    <scope>NUCLEOTIDE SEQUENCE [LARGE SCALE GENOMIC DNA]</scope>
    <source>
        <strain evidence="8 9">TK</strain>
    </source>
</reference>
<dbReference type="InParanoid" id="A0A151ZD56"/>
<dbReference type="Proteomes" id="UP000076078">
    <property type="component" value="Unassembled WGS sequence"/>
</dbReference>
<feature type="region of interest" description="Disordered" evidence="5">
    <location>
        <begin position="131"/>
        <end position="173"/>
    </location>
</feature>
<accession>A0A151ZD56</accession>
<dbReference type="PROSITE" id="PS51039">
    <property type="entry name" value="ZF_AN1"/>
    <property type="match status" value="1"/>
</dbReference>
<evidence type="ECO:0000313" key="9">
    <source>
        <dbReference type="Proteomes" id="UP000076078"/>
    </source>
</evidence>
<dbReference type="Gene3D" id="4.10.1110.10">
    <property type="entry name" value="AN1-like Zinc finger"/>
    <property type="match status" value="1"/>
</dbReference>
<dbReference type="SMART" id="SM00259">
    <property type="entry name" value="ZnF_A20"/>
    <property type="match status" value="1"/>
</dbReference>
<dbReference type="SUPFAM" id="SSF118310">
    <property type="entry name" value="AN1-like Zinc finger"/>
    <property type="match status" value="1"/>
</dbReference>
<dbReference type="SUPFAM" id="SSF57716">
    <property type="entry name" value="Glucocorticoid receptor-like (DNA-binding domain)"/>
    <property type="match status" value="1"/>
</dbReference>
<comment type="caution">
    <text evidence="8">The sequence shown here is derived from an EMBL/GenBank/DDBJ whole genome shotgun (WGS) entry which is preliminary data.</text>
</comment>
<dbReference type="GO" id="GO:0003677">
    <property type="term" value="F:DNA binding"/>
    <property type="evidence" value="ECO:0007669"/>
    <property type="project" value="InterPro"/>
</dbReference>
<proteinExistence type="predicted"/>
<dbReference type="GO" id="GO:0008270">
    <property type="term" value="F:zinc ion binding"/>
    <property type="evidence" value="ECO:0007669"/>
    <property type="project" value="UniProtKB-KW"/>
</dbReference>
<dbReference type="InterPro" id="IPR002653">
    <property type="entry name" value="Znf_A20"/>
</dbReference>
<evidence type="ECO:0000256" key="3">
    <source>
        <dbReference type="ARBA" id="ARBA00022833"/>
    </source>
</evidence>
<keyword evidence="9" id="KW-1185">Reference proteome</keyword>
<feature type="domain" description="A20-type" evidence="6">
    <location>
        <begin position="9"/>
        <end position="43"/>
    </location>
</feature>
<evidence type="ECO:0000313" key="8">
    <source>
        <dbReference type="EMBL" id="KYQ91888.1"/>
    </source>
</evidence>
<sequence>MEGDSTQKPNSPIPCANQCGFFGNPLTDHMCSKCYRDLHPKQEEKKLEEKVNTKVTTADAVLTETPVESQPTKKVQTDITKCFNCSKKVGLLGFKCRCDYVFCSTHRYSDKHDCSFDYKTAGKAQLAKANPVKTKPTRKKKITSKTISKPAHTHPNRTATKKHILQSDRTFTQ</sequence>
<dbReference type="PANTHER" id="PTHR10634:SF149">
    <property type="entry name" value="AN1-TYPE DOMAIN-CONTAINING PROTEIN-RELATED"/>
    <property type="match status" value="1"/>
</dbReference>
<organism evidence="8 9">
    <name type="scientific">Tieghemostelium lacteum</name>
    <name type="common">Slime mold</name>
    <name type="synonym">Dictyostelium lacteum</name>
    <dbReference type="NCBI Taxonomy" id="361077"/>
    <lineage>
        <taxon>Eukaryota</taxon>
        <taxon>Amoebozoa</taxon>
        <taxon>Evosea</taxon>
        <taxon>Eumycetozoa</taxon>
        <taxon>Dictyostelia</taxon>
        <taxon>Dictyosteliales</taxon>
        <taxon>Raperosteliaceae</taxon>
        <taxon>Tieghemostelium</taxon>
    </lineage>
</organism>
<dbReference type="SMART" id="SM00154">
    <property type="entry name" value="ZnF_AN1"/>
    <property type="match status" value="1"/>
</dbReference>
<evidence type="ECO:0000256" key="4">
    <source>
        <dbReference type="PROSITE-ProRule" id="PRU00449"/>
    </source>
</evidence>
<keyword evidence="3" id="KW-0862">Zinc</keyword>
<evidence type="ECO:0000256" key="5">
    <source>
        <dbReference type="SAM" id="MobiDB-lite"/>
    </source>
</evidence>
<dbReference type="AlphaFoldDB" id="A0A151ZD56"/>
<feature type="compositionally biased region" description="Basic residues" evidence="5">
    <location>
        <begin position="151"/>
        <end position="164"/>
    </location>
</feature>
<name>A0A151ZD56_TIELA</name>
<dbReference type="Pfam" id="PF01428">
    <property type="entry name" value="zf-AN1"/>
    <property type="match status" value="1"/>
</dbReference>